<dbReference type="AlphaFoldDB" id="A0A940MM77"/>
<organism evidence="2 3">
    <name type="scientific">Sagittula salina</name>
    <dbReference type="NCBI Taxonomy" id="2820268"/>
    <lineage>
        <taxon>Bacteria</taxon>
        <taxon>Pseudomonadati</taxon>
        <taxon>Pseudomonadota</taxon>
        <taxon>Alphaproteobacteria</taxon>
        <taxon>Rhodobacterales</taxon>
        <taxon>Roseobacteraceae</taxon>
        <taxon>Sagittula</taxon>
    </lineage>
</organism>
<keyword evidence="3" id="KW-1185">Reference proteome</keyword>
<dbReference type="PROSITE" id="PS51379">
    <property type="entry name" value="4FE4S_FER_2"/>
    <property type="match status" value="1"/>
</dbReference>
<proteinExistence type="predicted"/>
<dbReference type="EMBL" id="JAGISH010000003">
    <property type="protein sequence ID" value="MBP0482310.1"/>
    <property type="molecule type" value="Genomic_DNA"/>
</dbReference>
<evidence type="ECO:0000313" key="2">
    <source>
        <dbReference type="EMBL" id="MBP0482310.1"/>
    </source>
</evidence>
<reference evidence="2" key="1">
    <citation type="submission" date="2021-03" db="EMBL/GenBank/DDBJ databases">
        <title>Sagittula salina sp. nov. strain M10.9X isolated from the marine waste.</title>
        <authorList>
            <person name="Satari L."/>
            <person name="Molina-Menor E."/>
            <person name="Vidal-Verdu A."/>
            <person name="Pascual J."/>
            <person name="Pereto J."/>
            <person name="Porcar M."/>
        </authorList>
    </citation>
    <scope>NUCLEOTIDE SEQUENCE</scope>
    <source>
        <strain evidence="2">M10.9X</strain>
    </source>
</reference>
<gene>
    <name evidence="2" type="ORF">J5474_07375</name>
</gene>
<evidence type="ECO:0000259" key="1">
    <source>
        <dbReference type="PROSITE" id="PS51379"/>
    </source>
</evidence>
<dbReference type="InterPro" id="IPR017896">
    <property type="entry name" value="4Fe4S_Fe-S-bd"/>
</dbReference>
<name>A0A940MM77_9RHOB</name>
<sequence>MTLSALEAAAQGHGLTIRGGLYPQADPSLPDGTGTLLLIGPDEPRFWPLFAAAPEYTDGAPDPMDRWSKRILPALAAPYGGTALFPSDGPPYPPFLDWARASGHAWASPLGLLVHDRAGLFLSYRGALALPQRLPLDQGVRPCVACAAPCLGACPVDAFAGGQYDMARCQAHVHRSPECQSGCLVRRACPVSSPASQGFERLAVQSAFHMTAFMRNYRP</sequence>
<evidence type="ECO:0000313" key="3">
    <source>
        <dbReference type="Proteomes" id="UP000675940"/>
    </source>
</evidence>
<comment type="caution">
    <text evidence="2">The sequence shown here is derived from an EMBL/GenBank/DDBJ whole genome shotgun (WGS) entry which is preliminary data.</text>
</comment>
<protein>
    <submittedName>
        <fullName evidence="2">Ferredoxin</fullName>
    </submittedName>
</protein>
<accession>A0A940MM77</accession>
<feature type="domain" description="4Fe-4S ferredoxin-type" evidence="1">
    <location>
        <begin position="132"/>
        <end position="164"/>
    </location>
</feature>
<dbReference type="RefSeq" id="WP_209360163.1">
    <property type="nucleotide sequence ID" value="NZ_JAGISH010000003.1"/>
</dbReference>
<dbReference type="Proteomes" id="UP000675940">
    <property type="component" value="Unassembled WGS sequence"/>
</dbReference>